<evidence type="ECO:0000256" key="1">
    <source>
        <dbReference type="SAM" id="MobiDB-lite"/>
    </source>
</evidence>
<name>A0ABW6PVB8_9NOCA</name>
<dbReference type="Gene3D" id="1.25.10.10">
    <property type="entry name" value="Leucine-rich Repeat Variant"/>
    <property type="match status" value="2"/>
</dbReference>
<keyword evidence="3" id="KW-1185">Reference proteome</keyword>
<dbReference type="InterPro" id="IPR016024">
    <property type="entry name" value="ARM-type_fold"/>
</dbReference>
<dbReference type="InterPro" id="IPR011989">
    <property type="entry name" value="ARM-like"/>
</dbReference>
<evidence type="ECO:0000313" key="3">
    <source>
        <dbReference type="Proteomes" id="UP001601444"/>
    </source>
</evidence>
<dbReference type="EMBL" id="JBIAMX010000020">
    <property type="protein sequence ID" value="MFF0546380.1"/>
    <property type="molecule type" value="Genomic_DNA"/>
</dbReference>
<evidence type="ECO:0000313" key="2">
    <source>
        <dbReference type="EMBL" id="MFF0546380.1"/>
    </source>
</evidence>
<dbReference type="SUPFAM" id="SSF48371">
    <property type="entry name" value="ARM repeat"/>
    <property type="match status" value="1"/>
</dbReference>
<reference evidence="2 3" key="1">
    <citation type="submission" date="2024-10" db="EMBL/GenBank/DDBJ databases">
        <title>The Natural Products Discovery Center: Release of the First 8490 Sequenced Strains for Exploring Actinobacteria Biosynthetic Diversity.</title>
        <authorList>
            <person name="Kalkreuter E."/>
            <person name="Kautsar S.A."/>
            <person name="Yang D."/>
            <person name="Bader C.D."/>
            <person name="Teijaro C.N."/>
            <person name="Fluegel L."/>
            <person name="Davis C.M."/>
            <person name="Simpson J.R."/>
            <person name="Lauterbach L."/>
            <person name="Steele A.D."/>
            <person name="Gui C."/>
            <person name="Meng S."/>
            <person name="Li G."/>
            <person name="Viehrig K."/>
            <person name="Ye F."/>
            <person name="Su P."/>
            <person name="Kiefer A.F."/>
            <person name="Nichols A."/>
            <person name="Cepeda A.J."/>
            <person name="Yan W."/>
            <person name="Fan B."/>
            <person name="Jiang Y."/>
            <person name="Adhikari A."/>
            <person name="Zheng C.-J."/>
            <person name="Schuster L."/>
            <person name="Cowan T.M."/>
            <person name="Smanski M.J."/>
            <person name="Chevrette M.G."/>
            <person name="De Carvalho L.P.S."/>
            <person name="Shen B."/>
        </authorList>
    </citation>
    <scope>NUCLEOTIDE SEQUENCE [LARGE SCALE GENOMIC DNA]</scope>
    <source>
        <strain evidence="2 3">NPDC004045</strain>
    </source>
</reference>
<feature type="compositionally biased region" description="Low complexity" evidence="1">
    <location>
        <begin position="257"/>
        <end position="273"/>
    </location>
</feature>
<dbReference type="RefSeq" id="WP_387702740.1">
    <property type="nucleotide sequence ID" value="NZ_JBIAMX010000020.1"/>
</dbReference>
<organism evidence="2 3">
    <name type="scientific">Nocardia thailandica</name>
    <dbReference type="NCBI Taxonomy" id="257275"/>
    <lineage>
        <taxon>Bacteria</taxon>
        <taxon>Bacillati</taxon>
        <taxon>Actinomycetota</taxon>
        <taxon>Actinomycetes</taxon>
        <taxon>Mycobacteriales</taxon>
        <taxon>Nocardiaceae</taxon>
        <taxon>Nocardia</taxon>
    </lineage>
</organism>
<sequence>MWETGEWAEIGDTQNRSMTFAALAALDDHRIGTAERREIGATLGRLGDPRAVAPLTRIALDRARPAGTRQAALTALEDAGLCPEGDALREWWHSGDDMVRAVVLRQAGREHADLLGTVSRDPRHPLHRHAIDGLAFGFEEPHWQRDKIRASTHADPAVRRVAAEVLRWDEPVAAEPALHRAAHDGDPAVAVAAIETLRYYRSRATLLLLDEIGHGTDERAAAARESVADLRCDFEDAPWAVRPWLAPVAHLLRAPEPAGRPSPASTGSSAARPAPAPPPATELVARYADPDGAWAPKLAALHGWDWSGVPAADRPVLARFFAGHPDPRVRAPICRALAAWRHADALLALAHDADSTVRKSAVYYLRFVPRSPDVATLTWDLVASGAVAGIGGYEALATCAAHTPPGALDDRLIGLALSDPRESIRAEAVSLLGDRVAPVLPLLAEEPLVTWDVHVRLLDACAATGLRPRGAEALRGIDHLDPAVALAAVDANG</sequence>
<protein>
    <submittedName>
        <fullName evidence="2">HEAT repeat domain-containing protein</fullName>
    </submittedName>
</protein>
<accession>A0ABW6PVB8</accession>
<dbReference type="Proteomes" id="UP001601444">
    <property type="component" value="Unassembled WGS sequence"/>
</dbReference>
<gene>
    <name evidence="2" type="ORF">ACFYTF_26450</name>
</gene>
<feature type="region of interest" description="Disordered" evidence="1">
    <location>
        <begin position="256"/>
        <end position="281"/>
    </location>
</feature>
<proteinExistence type="predicted"/>
<comment type="caution">
    <text evidence="2">The sequence shown here is derived from an EMBL/GenBank/DDBJ whole genome shotgun (WGS) entry which is preliminary data.</text>
</comment>